<protein>
    <submittedName>
        <fullName evidence="1">Uncharacterized protein</fullName>
    </submittedName>
</protein>
<dbReference type="EMBL" id="BK032869">
    <property type="protein sequence ID" value="DAF64883.1"/>
    <property type="molecule type" value="Genomic_DNA"/>
</dbReference>
<evidence type="ECO:0000313" key="1">
    <source>
        <dbReference type="EMBL" id="DAF64883.1"/>
    </source>
</evidence>
<proteinExistence type="predicted"/>
<accession>A0A8S5TP25</accession>
<reference evidence="1" key="1">
    <citation type="journal article" date="2021" name="Proc. Natl. Acad. Sci. U.S.A.">
        <title>A Catalog of Tens of Thousands of Viruses from Human Metagenomes Reveals Hidden Associations with Chronic Diseases.</title>
        <authorList>
            <person name="Tisza M.J."/>
            <person name="Buck C.B."/>
        </authorList>
    </citation>
    <scope>NUCLEOTIDE SEQUENCE</scope>
    <source>
        <strain evidence="1">CttqT1</strain>
    </source>
</reference>
<organism evidence="1">
    <name type="scientific">Siphoviridae sp. cttqT1</name>
    <dbReference type="NCBI Taxonomy" id="2827961"/>
    <lineage>
        <taxon>Viruses</taxon>
        <taxon>Duplodnaviria</taxon>
        <taxon>Heunggongvirae</taxon>
        <taxon>Uroviricota</taxon>
        <taxon>Caudoviricetes</taxon>
    </lineage>
</organism>
<sequence>MIISFEMYHMPLFLHHIKHKKQASLEVKSS</sequence>
<name>A0A8S5TP25_9CAUD</name>